<dbReference type="SMART" id="SM00729">
    <property type="entry name" value="Elp3"/>
    <property type="match status" value="1"/>
</dbReference>
<gene>
    <name evidence="6" type="ORF">C7446_1833</name>
</gene>
<accession>A0A420WW40</accession>
<dbReference type="SFLD" id="SFLDS00029">
    <property type="entry name" value="Radical_SAM"/>
    <property type="match status" value="1"/>
</dbReference>
<dbReference type="AlphaFoldDB" id="A0A420WW40"/>
<protein>
    <submittedName>
        <fullName evidence="6">DNA repair photolyase</fullName>
    </submittedName>
</protein>
<dbReference type="InterPro" id="IPR007197">
    <property type="entry name" value="rSAM"/>
</dbReference>
<keyword evidence="6" id="KW-0456">Lyase</keyword>
<keyword evidence="1" id="KW-0479">Metal-binding</keyword>
<dbReference type="OrthoDB" id="9785699at2"/>
<reference evidence="6 7" key="1">
    <citation type="submission" date="2018-10" db="EMBL/GenBank/DDBJ databases">
        <title>Genomic Encyclopedia of Type Strains, Phase IV (KMG-IV): sequencing the most valuable type-strain genomes for metagenomic binning, comparative biology and taxonomic classification.</title>
        <authorList>
            <person name="Goeker M."/>
        </authorList>
    </citation>
    <scope>NUCLEOTIDE SEQUENCE [LARGE SCALE GENOMIC DNA]</scope>
    <source>
        <strain evidence="6 7">DSM 23229</strain>
    </source>
</reference>
<proteinExistence type="predicted"/>
<dbReference type="PANTHER" id="PTHR43432">
    <property type="entry name" value="SLR0285 PROTEIN"/>
    <property type="match status" value="1"/>
</dbReference>
<dbReference type="GO" id="GO:0046872">
    <property type="term" value="F:metal ion binding"/>
    <property type="evidence" value="ECO:0007669"/>
    <property type="project" value="UniProtKB-KW"/>
</dbReference>
<dbReference type="GO" id="GO:0051536">
    <property type="term" value="F:iron-sulfur cluster binding"/>
    <property type="evidence" value="ECO:0007669"/>
    <property type="project" value="UniProtKB-KW"/>
</dbReference>
<name>A0A420WW40_9GAMM</name>
<keyword evidence="7" id="KW-1185">Reference proteome</keyword>
<evidence type="ECO:0000256" key="4">
    <source>
        <dbReference type="SAM" id="MobiDB-lite"/>
    </source>
</evidence>
<keyword evidence="2" id="KW-0408">Iron</keyword>
<feature type="domain" description="Radical SAM core" evidence="5">
    <location>
        <begin position="59"/>
        <end position="296"/>
    </location>
</feature>
<dbReference type="InterPro" id="IPR040086">
    <property type="entry name" value="MJ0683-like"/>
</dbReference>
<dbReference type="NCBIfam" id="NF033668">
    <property type="entry name" value="rSAM_PA0069"/>
    <property type="match status" value="1"/>
</dbReference>
<dbReference type="InterPro" id="IPR058240">
    <property type="entry name" value="rSAM_sf"/>
</dbReference>
<dbReference type="Pfam" id="PF04055">
    <property type="entry name" value="Radical_SAM"/>
    <property type="match status" value="1"/>
</dbReference>
<dbReference type="InterPro" id="IPR006638">
    <property type="entry name" value="Elp3/MiaA/NifB-like_rSAM"/>
</dbReference>
<dbReference type="Proteomes" id="UP000281975">
    <property type="component" value="Unassembled WGS sequence"/>
</dbReference>
<dbReference type="SFLD" id="SFLDG01084">
    <property type="entry name" value="Uncharacterised_Radical_SAM_Su"/>
    <property type="match status" value="1"/>
</dbReference>
<feature type="region of interest" description="Disordered" evidence="4">
    <location>
        <begin position="37"/>
        <end position="58"/>
    </location>
</feature>
<evidence type="ECO:0000259" key="5">
    <source>
        <dbReference type="PROSITE" id="PS51918"/>
    </source>
</evidence>
<dbReference type="PANTHER" id="PTHR43432:SF3">
    <property type="entry name" value="SLR0285 PROTEIN"/>
    <property type="match status" value="1"/>
</dbReference>
<sequence length="358" mass="40872">MSASSLRGRGASHNPHHRFERIRIDAVDDGWWQEESEPTRATEVRCEQSRSAISRNDSPDIPFARSLNPYRGCEHGCIYCFARPSHAYWDFSPGLDFETRLIARTNLAEQLARELQQPGYQCQPIAIGANTDPYQPIEREHRLTRGVLEVLLAHRHPATLTTRSTLVLRDLDLLGRLAEQRLVRVFISFTTLDRELKRLMEPRAASPQGRLRIIETLSAHGIPVGIITAPMIPMINDMELERLLEAGRNAGATSAGYTFLRLPHEVRPLFESWLAEHFPERAGHVMSLIRQSRGGRDYDSRFGHRLRGNGPFADLLAQRFRLAIRRLGLNRRRQEHALDCSRFAPPGQQMALWPEADE</sequence>
<dbReference type="RefSeq" id="WP_121172794.1">
    <property type="nucleotide sequence ID" value="NZ_RBIN01000005.1"/>
</dbReference>
<evidence type="ECO:0000256" key="2">
    <source>
        <dbReference type="ARBA" id="ARBA00023004"/>
    </source>
</evidence>
<dbReference type="PROSITE" id="PS51918">
    <property type="entry name" value="RADICAL_SAM"/>
    <property type="match status" value="1"/>
</dbReference>
<comment type="caution">
    <text evidence="6">The sequence shown here is derived from an EMBL/GenBank/DDBJ whole genome shotgun (WGS) entry which is preliminary data.</text>
</comment>
<feature type="compositionally biased region" description="Basic and acidic residues" evidence="4">
    <location>
        <begin position="37"/>
        <end position="48"/>
    </location>
</feature>
<organism evidence="6 7">
    <name type="scientific">Kushneria sinocarnis</name>
    <dbReference type="NCBI Taxonomy" id="595502"/>
    <lineage>
        <taxon>Bacteria</taxon>
        <taxon>Pseudomonadati</taxon>
        <taxon>Pseudomonadota</taxon>
        <taxon>Gammaproteobacteria</taxon>
        <taxon>Oceanospirillales</taxon>
        <taxon>Halomonadaceae</taxon>
        <taxon>Kushneria</taxon>
    </lineage>
</organism>
<evidence type="ECO:0000256" key="1">
    <source>
        <dbReference type="ARBA" id="ARBA00022723"/>
    </source>
</evidence>
<dbReference type="Gene3D" id="3.80.30.30">
    <property type="match status" value="1"/>
</dbReference>
<evidence type="ECO:0000256" key="3">
    <source>
        <dbReference type="ARBA" id="ARBA00023014"/>
    </source>
</evidence>
<dbReference type="EMBL" id="RBIN01000005">
    <property type="protein sequence ID" value="RKR03312.1"/>
    <property type="molecule type" value="Genomic_DNA"/>
</dbReference>
<keyword evidence="3" id="KW-0411">Iron-sulfur</keyword>
<dbReference type="SUPFAM" id="SSF102114">
    <property type="entry name" value="Radical SAM enzymes"/>
    <property type="match status" value="1"/>
</dbReference>
<evidence type="ECO:0000313" key="7">
    <source>
        <dbReference type="Proteomes" id="UP000281975"/>
    </source>
</evidence>
<evidence type="ECO:0000313" key="6">
    <source>
        <dbReference type="EMBL" id="RKR03312.1"/>
    </source>
</evidence>
<dbReference type="GO" id="GO:0016829">
    <property type="term" value="F:lyase activity"/>
    <property type="evidence" value="ECO:0007669"/>
    <property type="project" value="UniProtKB-KW"/>
</dbReference>